<evidence type="ECO:0000313" key="2">
    <source>
        <dbReference type="Proteomes" id="UP001224644"/>
    </source>
</evidence>
<dbReference type="Proteomes" id="UP001224644">
    <property type="component" value="Unassembled WGS sequence"/>
</dbReference>
<dbReference type="RefSeq" id="WP_238225869.1">
    <property type="nucleotide sequence ID" value="NZ_BPQD01000015.1"/>
</dbReference>
<dbReference type="InterPro" id="IPR029044">
    <property type="entry name" value="Nucleotide-diphossugar_trans"/>
</dbReference>
<proteinExistence type="predicted"/>
<evidence type="ECO:0000313" key="1">
    <source>
        <dbReference type="EMBL" id="MDN3590502.1"/>
    </source>
</evidence>
<organism evidence="1 2">
    <name type="scientific">Methylobacterium adhaesivum</name>
    <dbReference type="NCBI Taxonomy" id="333297"/>
    <lineage>
        <taxon>Bacteria</taxon>
        <taxon>Pseudomonadati</taxon>
        <taxon>Pseudomonadota</taxon>
        <taxon>Alphaproteobacteria</taxon>
        <taxon>Hyphomicrobiales</taxon>
        <taxon>Methylobacteriaceae</taxon>
        <taxon>Methylobacterium</taxon>
    </lineage>
</organism>
<gene>
    <name evidence="1" type="ORF">QWZ12_07730</name>
</gene>
<dbReference type="Pfam" id="PF01501">
    <property type="entry name" value="Glyco_transf_8"/>
    <property type="match status" value="1"/>
</dbReference>
<name>A0ABT8BEF7_9HYPH</name>
<comment type="caution">
    <text evidence="1">The sequence shown here is derived from an EMBL/GenBank/DDBJ whole genome shotgun (WGS) entry which is preliminary data.</text>
</comment>
<dbReference type="SUPFAM" id="SSF53448">
    <property type="entry name" value="Nucleotide-diphospho-sugar transferases"/>
    <property type="match status" value="1"/>
</dbReference>
<keyword evidence="2" id="KW-1185">Reference proteome</keyword>
<reference evidence="2" key="1">
    <citation type="journal article" date="2019" name="Int. J. Syst. Evol. Microbiol.">
        <title>The Global Catalogue of Microorganisms (GCM) 10K type strain sequencing project: providing services to taxonomists for standard genome sequencing and annotation.</title>
        <authorList>
            <consortium name="The Broad Institute Genomics Platform"/>
            <consortium name="The Broad Institute Genome Sequencing Center for Infectious Disease"/>
            <person name="Wu L."/>
            <person name="Ma J."/>
        </authorList>
    </citation>
    <scope>NUCLEOTIDE SEQUENCE [LARGE SCALE GENOMIC DNA]</scope>
    <source>
        <strain evidence="2">CECT 7069</strain>
    </source>
</reference>
<dbReference type="InterPro" id="IPR002495">
    <property type="entry name" value="Glyco_trans_8"/>
</dbReference>
<dbReference type="Gene3D" id="3.90.550.10">
    <property type="entry name" value="Spore Coat Polysaccharide Biosynthesis Protein SpsA, Chain A"/>
    <property type="match status" value="1"/>
</dbReference>
<sequence>MSFRKWYFAANATALRDAFDLIHVAVVSARQNTGLVPFCIIEDTDHCDRVAANVEKLIASGVTIVLRNAEVFPMVQNAYGAAAAKAYNGHWLRTDIPYIEREDEFVLYTDIDVMFRADVSDNDLRPKFIACGPEHKQDDWSYFNTGVLVMNVPSMRATRPEFVEVIREHMPRAAPYDDQTMYNICYRDRYDRLPLEWNWKPYWGYNAHAKIVHFHGPKPNIAKHLREGGTVPGMPIYREMFDRDREGYALHIAEFDRYLAVPLAGR</sequence>
<accession>A0ABT8BEF7</accession>
<protein>
    <submittedName>
        <fullName evidence="1">Glycosyltransferase</fullName>
    </submittedName>
</protein>
<dbReference type="EMBL" id="JAUFPX010000005">
    <property type="protein sequence ID" value="MDN3590502.1"/>
    <property type="molecule type" value="Genomic_DNA"/>
</dbReference>